<feature type="transmembrane region" description="Helical" evidence="1">
    <location>
        <begin position="16"/>
        <end position="34"/>
    </location>
</feature>
<dbReference type="Proteomes" id="UP001470230">
    <property type="component" value="Unassembled WGS sequence"/>
</dbReference>
<keyword evidence="1" id="KW-0812">Transmembrane</keyword>
<keyword evidence="3" id="KW-1185">Reference proteome</keyword>
<feature type="transmembrane region" description="Helical" evidence="1">
    <location>
        <begin position="80"/>
        <end position="104"/>
    </location>
</feature>
<feature type="transmembrane region" description="Helical" evidence="1">
    <location>
        <begin position="116"/>
        <end position="137"/>
    </location>
</feature>
<name>A0ABR2KAI7_9EUKA</name>
<evidence type="ECO:0000256" key="1">
    <source>
        <dbReference type="SAM" id="Phobius"/>
    </source>
</evidence>
<accession>A0ABR2KAI7</accession>
<proteinExistence type="predicted"/>
<evidence type="ECO:0000313" key="3">
    <source>
        <dbReference type="Proteomes" id="UP001470230"/>
    </source>
</evidence>
<keyword evidence="1" id="KW-1133">Transmembrane helix</keyword>
<organism evidence="2 3">
    <name type="scientific">Tritrichomonas musculus</name>
    <dbReference type="NCBI Taxonomy" id="1915356"/>
    <lineage>
        <taxon>Eukaryota</taxon>
        <taxon>Metamonada</taxon>
        <taxon>Parabasalia</taxon>
        <taxon>Tritrichomonadida</taxon>
        <taxon>Tritrichomonadidae</taxon>
        <taxon>Tritrichomonas</taxon>
    </lineage>
</organism>
<keyword evidence="1" id="KW-0472">Membrane</keyword>
<evidence type="ECO:0000313" key="2">
    <source>
        <dbReference type="EMBL" id="KAK8887893.1"/>
    </source>
</evidence>
<protein>
    <recommendedName>
        <fullName evidence="4">Transmembrane protein</fullName>
    </recommendedName>
</protein>
<comment type="caution">
    <text evidence="2">The sequence shown here is derived from an EMBL/GenBank/DDBJ whole genome shotgun (WGS) entry which is preliminary data.</text>
</comment>
<gene>
    <name evidence="2" type="ORF">M9Y10_038952</name>
</gene>
<evidence type="ECO:0008006" key="4">
    <source>
        <dbReference type="Google" id="ProtNLM"/>
    </source>
</evidence>
<reference evidence="2 3" key="1">
    <citation type="submission" date="2024-04" db="EMBL/GenBank/DDBJ databases">
        <title>Tritrichomonas musculus Genome.</title>
        <authorList>
            <person name="Alves-Ferreira E."/>
            <person name="Grigg M."/>
            <person name="Lorenzi H."/>
            <person name="Galac M."/>
        </authorList>
    </citation>
    <scope>NUCLEOTIDE SEQUENCE [LARGE SCALE GENOMIC DNA]</scope>
    <source>
        <strain evidence="2 3">EAF2021</strain>
    </source>
</reference>
<feature type="transmembrane region" description="Helical" evidence="1">
    <location>
        <begin position="46"/>
        <end position="68"/>
    </location>
</feature>
<dbReference type="EMBL" id="JAPFFF010000006">
    <property type="protein sequence ID" value="KAK8887893.1"/>
    <property type="molecule type" value="Genomic_DNA"/>
</dbReference>
<sequence>MPESVMDLVFDFSVPWFWITLVIAIFLFLIYLFLVHEFNSIKYDDITSPVLVLTIYLITSALYAAVYIQSVRKEPAYDFGFYLSIMIATFLFYISGILFLIFLIRSIVKINHTDIFFYNFILSLYFYELFLLSYSLAYSSPSGVFLSIIQLVFCMWQTKLVPNNHKSNKPKTE</sequence>